<feature type="compositionally biased region" description="Basic and acidic residues" evidence="1">
    <location>
        <begin position="554"/>
        <end position="591"/>
    </location>
</feature>
<reference evidence="6" key="2">
    <citation type="submission" date="2018-05" db="EMBL/GenBank/DDBJ databases">
        <authorList>
            <person name="Duru I."/>
        </authorList>
    </citation>
    <scope>NUCLEOTIDE SEQUENCE [LARGE SCALE GENOMIC DNA]</scope>
</reference>
<evidence type="ECO:0000256" key="1">
    <source>
        <dbReference type="SAM" id="MobiDB-lite"/>
    </source>
</evidence>
<dbReference type="EMBL" id="OGTW01000020">
    <property type="protein sequence ID" value="SPB24307.1"/>
    <property type="molecule type" value="Genomic_DNA"/>
</dbReference>
<dbReference type="Proteomes" id="UP000279235">
    <property type="component" value="Unassembled WGS sequence"/>
</dbReference>
<reference evidence="4" key="1">
    <citation type="submission" date="2018-01" db="EMBL/GenBank/DDBJ databases">
        <authorList>
            <person name="Gaut B.S."/>
            <person name="Morton B.R."/>
            <person name="Clegg M.T."/>
            <person name="Duvall M.R."/>
        </authorList>
    </citation>
    <scope>NUCLEOTIDE SEQUENCE</scope>
    <source>
        <strain evidence="4">Lactococcus lactis</strain>
    </source>
</reference>
<feature type="domain" description="IrrE N-terminal-like" evidence="2">
    <location>
        <begin position="330"/>
        <end position="406"/>
    </location>
</feature>
<name>A0A2X0PD77_9LACT</name>
<organism evidence="4">
    <name type="scientific">Lactococcus lactis</name>
    <dbReference type="NCBI Taxonomy" id="1358"/>
    <lineage>
        <taxon>Bacteria</taxon>
        <taxon>Bacillati</taxon>
        <taxon>Bacillota</taxon>
        <taxon>Bacilli</taxon>
        <taxon>Lactobacillales</taxon>
        <taxon>Streptococcaceae</taxon>
        <taxon>Lactococcus</taxon>
    </lineage>
</organism>
<feature type="domain" description="N-terminal" evidence="3">
    <location>
        <begin position="191"/>
        <end position="287"/>
    </location>
</feature>
<dbReference type="AlphaFoldDB" id="A0A2X0PD77"/>
<sequence length="601" mass="69874">MPIKKFLYTIDVKKVLEDNNIFLEPDNKNIIQKDNRPYYVSVPLTSKHSAFIPIRTNLRHNFGYITKRHNRGKSGLDYTKSLIIEKSKLSSYLVKESGISLSEAKVIQSDQSIIHKNYQKFIFETFIPVFERDNKHRTPIEKRLVSFSSLQYFKKTLLQVKQERRDENMPRKNEDKEQWKQELLQKAETQLEEMSDSESFKKYLNTLAKFPNYSVNNVLLIQAQNPQATLVSGYKDWQKKFNRHVNKGAKALYITAPIIKTLNEEEKKKYNTTEDKAIVAYRYVPVFDIANTTGEPVLTAHDFITNEYTTEQTEIFCTSKLNKVAEHIEKEYGISISFKPLDKDIGGYYRPKDHTIALNSLNSKTEQLKTLFHEFAHSQLHNTKALKELDEPLTRAHKEAQAESVAYLSMQTMGIDTSGYSVGYISTWAQDKDLMKQSLQEIKKVFNQTLEVIEKTPVQEQGQEIVSSQKESPKQNSPIIELKNIHTIFDDRNNELAVSDPLFVAKMELYKDNSPKQSIQVTHHCKTDTYDFTNLTTKEKLQIDEINQSQFQKEVKKGIAKLEKEPEKQIESHQFKEEPEQSSEQEDKQEPPQHNPFTPKL</sequence>
<dbReference type="Pfam" id="PF06114">
    <property type="entry name" value="Peptidase_M78"/>
    <property type="match status" value="1"/>
</dbReference>
<reference evidence="5" key="3">
    <citation type="submission" date="2018-05" db="EMBL/GenBank/DDBJ databases">
        <authorList>
            <person name="Lanie J.A."/>
            <person name="Ng W.-L."/>
            <person name="Kazmierczak K.M."/>
            <person name="Andrzejewski T.M."/>
            <person name="Davidsen T.M."/>
            <person name="Wayne K.J."/>
            <person name="Tettelin H."/>
            <person name="Glass J.I."/>
            <person name="Rusch D."/>
            <person name="Podicherti R."/>
            <person name="Tsui H.-C.T."/>
            <person name="Winkler M.E."/>
        </authorList>
    </citation>
    <scope>NUCLEOTIDE SEQUENCE</scope>
    <source>
        <strain evidence="5">Lactococcus lactis</strain>
    </source>
</reference>
<accession>A0A2X0PD77</accession>
<evidence type="ECO:0000259" key="2">
    <source>
        <dbReference type="Pfam" id="PF06114"/>
    </source>
</evidence>
<protein>
    <submittedName>
        <fullName evidence="4">Uncharacterized protein</fullName>
    </submittedName>
</protein>
<dbReference type="GO" id="GO:0003697">
    <property type="term" value="F:single-stranded DNA binding"/>
    <property type="evidence" value="ECO:0007669"/>
    <property type="project" value="InterPro"/>
</dbReference>
<dbReference type="RefSeq" id="WP_127093684.1">
    <property type="nucleotide sequence ID" value="NZ_OGTW02000020.1"/>
</dbReference>
<gene>
    <name evidence="4" type="ORF">AMHIJAGA_00812</name>
</gene>
<evidence type="ECO:0000313" key="6">
    <source>
        <dbReference type="Proteomes" id="UP000279235"/>
    </source>
</evidence>
<evidence type="ECO:0000313" key="4">
    <source>
        <dbReference type="EMBL" id="SPB24307.1"/>
    </source>
</evidence>
<evidence type="ECO:0000313" key="5">
    <source>
        <dbReference type="EMBL" id="SPS10879.1"/>
    </source>
</evidence>
<evidence type="ECO:0000259" key="3">
    <source>
        <dbReference type="Pfam" id="PF08401"/>
    </source>
</evidence>
<dbReference type="EMBL" id="OGTW02000020">
    <property type="protein sequence ID" value="SPS10879.1"/>
    <property type="molecule type" value="Genomic_DNA"/>
</dbReference>
<dbReference type="Pfam" id="PF08401">
    <property type="entry name" value="ArdcN"/>
    <property type="match status" value="1"/>
</dbReference>
<feature type="region of interest" description="Disordered" evidence="1">
    <location>
        <begin position="554"/>
        <end position="601"/>
    </location>
</feature>
<dbReference type="InterPro" id="IPR010359">
    <property type="entry name" value="IrrE_HExxH"/>
</dbReference>
<dbReference type="InterPro" id="IPR013610">
    <property type="entry name" value="ArdC_N"/>
</dbReference>
<dbReference type="Gene3D" id="1.10.10.2910">
    <property type="match status" value="1"/>
</dbReference>
<proteinExistence type="predicted"/>